<sequence length="300" mass="33907">MSSPNANIAASLPWPFRKHENLYFSYGSNLHLIQMARRCPGSIFKGRATLPGYRWQINERGVANVVPSADGSCVEGLVYSITPEDEKVLDRSEGVSKGFYDRQTLRVKLELHAQYCNVKTTLLPEMLRPKPRSNQQTLEKTPPPDGTSPDMSTGHRSTRQNIKALIERFNFGADQHNCCQEVQALVYVSEKYKTNGKIRPEYVLRMRSAIADAAVLGVSQVFLSKYVKPHLIERSVRPTSPRGRVGQRRVPRLPRRNNHKPARLTLRPPKGRATKHRRHGSQRMVDLAIIVETVCITSSS</sequence>
<evidence type="ECO:0000256" key="2">
    <source>
        <dbReference type="ARBA" id="ARBA00023239"/>
    </source>
</evidence>
<protein>
    <recommendedName>
        <fullName evidence="1">gamma-glutamylcyclotransferase</fullName>
        <ecNumber evidence="1">4.3.2.9</ecNumber>
    </recommendedName>
</protein>
<dbReference type="Gene3D" id="3.10.490.10">
    <property type="entry name" value="Gamma-glutamyl cyclotransferase-like"/>
    <property type="match status" value="1"/>
</dbReference>
<dbReference type="CDD" id="cd06661">
    <property type="entry name" value="GGCT_like"/>
    <property type="match status" value="1"/>
</dbReference>
<dbReference type="EMBL" id="LSBJ02000002">
    <property type="protein sequence ID" value="OAQ59544.1"/>
    <property type="molecule type" value="Genomic_DNA"/>
</dbReference>
<feature type="active site" description="Proton acceptor" evidence="3">
    <location>
        <position position="93"/>
    </location>
</feature>
<dbReference type="InterPro" id="IPR017939">
    <property type="entry name" value="G-Glutamylcylcotransferase"/>
</dbReference>
<dbReference type="InterPro" id="IPR013024">
    <property type="entry name" value="GGCT-like"/>
</dbReference>
<feature type="domain" description="Gamma-glutamylcyclotransferase AIG2-like" evidence="6">
    <location>
        <begin position="23"/>
        <end position="114"/>
    </location>
</feature>
<feature type="compositionally biased region" description="Basic residues" evidence="5">
    <location>
        <begin position="269"/>
        <end position="280"/>
    </location>
</feature>
<comment type="caution">
    <text evidence="7">The sequence shown here is derived from an EMBL/GenBank/DDBJ whole genome shotgun (WGS) entry which is preliminary data.</text>
</comment>
<dbReference type="PANTHER" id="PTHR12935">
    <property type="entry name" value="GAMMA-GLUTAMYLCYCLOTRANSFERASE"/>
    <property type="match status" value="1"/>
</dbReference>
<evidence type="ECO:0000256" key="4">
    <source>
        <dbReference type="PIRSR" id="PIRSR617939-2"/>
    </source>
</evidence>
<feature type="compositionally biased region" description="Basic residues" evidence="5">
    <location>
        <begin position="253"/>
        <end position="262"/>
    </location>
</feature>
<evidence type="ECO:0000259" key="6">
    <source>
        <dbReference type="Pfam" id="PF06094"/>
    </source>
</evidence>
<evidence type="ECO:0000256" key="5">
    <source>
        <dbReference type="SAM" id="MobiDB-lite"/>
    </source>
</evidence>
<keyword evidence="2" id="KW-0456">Lyase</keyword>
<feature type="region of interest" description="Disordered" evidence="5">
    <location>
        <begin position="126"/>
        <end position="157"/>
    </location>
</feature>
<accession>A0A179F270</accession>
<evidence type="ECO:0000256" key="3">
    <source>
        <dbReference type="PIRSR" id="PIRSR617939-1"/>
    </source>
</evidence>
<feature type="region of interest" description="Disordered" evidence="5">
    <location>
        <begin position="253"/>
        <end position="280"/>
    </location>
</feature>
<dbReference type="GO" id="GO:0003839">
    <property type="term" value="F:gamma-glutamylcyclotransferase activity"/>
    <property type="evidence" value="ECO:0007669"/>
    <property type="project" value="UniProtKB-EC"/>
</dbReference>
<dbReference type="AlphaFoldDB" id="A0A179F270"/>
<dbReference type="PANTHER" id="PTHR12935:SF0">
    <property type="entry name" value="GAMMA-GLUTAMYLCYCLOTRANSFERASE"/>
    <property type="match status" value="1"/>
</dbReference>
<evidence type="ECO:0000313" key="8">
    <source>
        <dbReference type="Proteomes" id="UP000078397"/>
    </source>
</evidence>
<dbReference type="OrthoDB" id="2924818at2759"/>
<dbReference type="InterPro" id="IPR036568">
    <property type="entry name" value="GGCT-like_sf"/>
</dbReference>
<dbReference type="Proteomes" id="UP000078397">
    <property type="component" value="Unassembled WGS sequence"/>
</dbReference>
<dbReference type="EC" id="4.3.2.9" evidence="1"/>
<organism evidence="7 8">
    <name type="scientific">Pochonia chlamydosporia 170</name>
    <dbReference type="NCBI Taxonomy" id="1380566"/>
    <lineage>
        <taxon>Eukaryota</taxon>
        <taxon>Fungi</taxon>
        <taxon>Dikarya</taxon>
        <taxon>Ascomycota</taxon>
        <taxon>Pezizomycotina</taxon>
        <taxon>Sordariomycetes</taxon>
        <taxon>Hypocreomycetidae</taxon>
        <taxon>Hypocreales</taxon>
        <taxon>Clavicipitaceae</taxon>
        <taxon>Pochonia</taxon>
    </lineage>
</organism>
<dbReference type="KEGG" id="pchm:VFPPC_03777"/>
<name>A0A179F270_METCM</name>
<dbReference type="SUPFAM" id="SSF110857">
    <property type="entry name" value="Gamma-glutamyl cyclotransferase-like"/>
    <property type="match status" value="1"/>
</dbReference>
<dbReference type="Pfam" id="PF06094">
    <property type="entry name" value="GGACT"/>
    <property type="match status" value="1"/>
</dbReference>
<dbReference type="STRING" id="1380566.A0A179F270"/>
<proteinExistence type="predicted"/>
<feature type="binding site" evidence="4">
    <location>
        <begin position="23"/>
        <end position="28"/>
    </location>
    <ligand>
        <name>substrate</name>
    </ligand>
</feature>
<gene>
    <name evidence="7" type="ORF">VFPPC_03777</name>
</gene>
<dbReference type="GeneID" id="28847230"/>
<evidence type="ECO:0000256" key="1">
    <source>
        <dbReference type="ARBA" id="ARBA00012346"/>
    </source>
</evidence>
<keyword evidence="8" id="KW-1185">Reference proteome</keyword>
<evidence type="ECO:0000313" key="7">
    <source>
        <dbReference type="EMBL" id="OAQ59544.1"/>
    </source>
</evidence>
<reference evidence="7 8" key="1">
    <citation type="journal article" date="2016" name="PLoS Pathog.">
        <title>Biosynthesis of antibiotic leucinostatins in bio-control fungus Purpureocillium lilacinum and their inhibition on phytophthora revealed by genome mining.</title>
        <authorList>
            <person name="Wang G."/>
            <person name="Liu Z."/>
            <person name="Lin R."/>
            <person name="Li E."/>
            <person name="Mao Z."/>
            <person name="Ling J."/>
            <person name="Yang Y."/>
            <person name="Yin W.B."/>
            <person name="Xie B."/>
        </authorList>
    </citation>
    <scope>NUCLEOTIDE SEQUENCE [LARGE SCALE GENOMIC DNA]</scope>
    <source>
        <strain evidence="7">170</strain>
    </source>
</reference>
<dbReference type="InterPro" id="IPR009288">
    <property type="entry name" value="AIG2-like_dom"/>
</dbReference>
<dbReference type="RefSeq" id="XP_018137537.1">
    <property type="nucleotide sequence ID" value="XM_018283236.1"/>
</dbReference>